<sequence>MYIPSRGLTLGKPLILPPSIYRHNGSSFHIPRGLRETIVEEKADIEVEEGAVAGNEGDVDMGEDDGDDEETTDEAPQSSSGLGLTGSWYTEHTDIVDQRLDVMTAKEVQWTPYSQKEIDNAWISTWHGMIAFFETVEAYILNNYFETHMRSHAMLPSTCIPDYMRWYSLRTHLGYRIRMYFPTVFRFRHMVNHTLLSSWTCCGPYFDDNDPSDPFTVQRFLEMH</sequence>
<evidence type="ECO:0000313" key="2">
    <source>
        <dbReference type="Proteomes" id="UP001060085"/>
    </source>
</evidence>
<name>A0ACC0BVS4_CATRO</name>
<dbReference type="EMBL" id="CM044702">
    <property type="protein sequence ID" value="KAI5676789.1"/>
    <property type="molecule type" value="Genomic_DNA"/>
</dbReference>
<evidence type="ECO:0000313" key="1">
    <source>
        <dbReference type="EMBL" id="KAI5676789.1"/>
    </source>
</evidence>
<organism evidence="1 2">
    <name type="scientific">Catharanthus roseus</name>
    <name type="common">Madagascar periwinkle</name>
    <name type="synonym">Vinca rosea</name>
    <dbReference type="NCBI Taxonomy" id="4058"/>
    <lineage>
        <taxon>Eukaryota</taxon>
        <taxon>Viridiplantae</taxon>
        <taxon>Streptophyta</taxon>
        <taxon>Embryophyta</taxon>
        <taxon>Tracheophyta</taxon>
        <taxon>Spermatophyta</taxon>
        <taxon>Magnoliopsida</taxon>
        <taxon>eudicotyledons</taxon>
        <taxon>Gunneridae</taxon>
        <taxon>Pentapetalae</taxon>
        <taxon>asterids</taxon>
        <taxon>lamiids</taxon>
        <taxon>Gentianales</taxon>
        <taxon>Apocynaceae</taxon>
        <taxon>Rauvolfioideae</taxon>
        <taxon>Vinceae</taxon>
        <taxon>Catharanthinae</taxon>
        <taxon>Catharanthus</taxon>
    </lineage>
</organism>
<reference evidence="2" key="1">
    <citation type="journal article" date="2023" name="Nat. Plants">
        <title>Single-cell RNA sequencing provides a high-resolution roadmap for understanding the multicellular compartmentation of specialized metabolism.</title>
        <authorList>
            <person name="Sun S."/>
            <person name="Shen X."/>
            <person name="Li Y."/>
            <person name="Li Y."/>
            <person name="Wang S."/>
            <person name="Li R."/>
            <person name="Zhang H."/>
            <person name="Shen G."/>
            <person name="Guo B."/>
            <person name="Wei J."/>
            <person name="Xu J."/>
            <person name="St-Pierre B."/>
            <person name="Chen S."/>
            <person name="Sun C."/>
        </authorList>
    </citation>
    <scope>NUCLEOTIDE SEQUENCE [LARGE SCALE GENOMIC DNA]</scope>
</reference>
<gene>
    <name evidence="1" type="ORF">M9H77_07739</name>
</gene>
<proteinExistence type="predicted"/>
<accession>A0ACC0BVS4</accession>
<keyword evidence="2" id="KW-1185">Reference proteome</keyword>
<dbReference type="Proteomes" id="UP001060085">
    <property type="component" value="Linkage Group LG02"/>
</dbReference>
<protein>
    <submittedName>
        <fullName evidence="1">Uncharacterized protein</fullName>
    </submittedName>
</protein>
<comment type="caution">
    <text evidence="1">The sequence shown here is derived from an EMBL/GenBank/DDBJ whole genome shotgun (WGS) entry which is preliminary data.</text>
</comment>